<dbReference type="EMBL" id="VSUB01000002">
    <property type="protein sequence ID" value="MYY64504.1"/>
    <property type="molecule type" value="Genomic_DNA"/>
</dbReference>
<dbReference type="RefSeq" id="WP_003708129.1">
    <property type="nucleotide sequence ID" value="NZ_JACBJR010000088.1"/>
</dbReference>
<sequence length="79" mass="9325">MMGIFEMSSDEEVSVTVLFKDAQPEYFNRVLTVEINDKWLKVRYFNELRKQKGIANFRIDNPNFIGYIANAPEFDEVEI</sequence>
<proteinExistence type="predicted"/>
<organism evidence="1 2">
    <name type="scientific">Ligilactobacillus salivarius</name>
    <dbReference type="NCBI Taxonomy" id="1624"/>
    <lineage>
        <taxon>Bacteria</taxon>
        <taxon>Bacillati</taxon>
        <taxon>Bacillota</taxon>
        <taxon>Bacilli</taxon>
        <taxon>Lactobacillales</taxon>
        <taxon>Lactobacillaceae</taxon>
        <taxon>Ligilactobacillus</taxon>
    </lineage>
</organism>
<name>A0A6N9IRE5_9LACO</name>
<accession>A0A6N9IRE5</accession>
<comment type="caution">
    <text evidence="1">The sequence shown here is derived from an EMBL/GenBank/DDBJ whole genome shotgun (WGS) entry which is preliminary data.</text>
</comment>
<dbReference type="AlphaFoldDB" id="A0A6N9IRE5"/>
<evidence type="ECO:0000313" key="2">
    <source>
        <dbReference type="Proteomes" id="UP000471678"/>
    </source>
</evidence>
<dbReference type="Proteomes" id="UP000471678">
    <property type="component" value="Unassembled WGS sequence"/>
</dbReference>
<gene>
    <name evidence="1" type="ORF">FYL25_03520</name>
</gene>
<reference evidence="1 2" key="1">
    <citation type="journal article" date="2020" name="Food Funct.">
        <title>Screening of Lactobacillus salivarius strains from the feces of Chinese populations and the evaluation of their effects against intestinal inflammation in mice.</title>
        <authorList>
            <person name="Zhai Q."/>
            <person name="Shen X."/>
            <person name="Cen S."/>
            <person name="Zhang C."/>
            <person name="Tian F."/>
            <person name="Zhao J."/>
            <person name="Zhang H."/>
            <person name="Xue Y."/>
            <person name="Chen W."/>
        </authorList>
    </citation>
    <scope>NUCLEOTIDE SEQUENCE [LARGE SCALE GENOMIC DNA]</scope>
    <source>
        <strain evidence="1 2">FYNDL5_1.scaf</strain>
    </source>
</reference>
<protein>
    <submittedName>
        <fullName evidence="1">Uncharacterized protein</fullName>
    </submittedName>
</protein>
<evidence type="ECO:0000313" key="1">
    <source>
        <dbReference type="EMBL" id="MYY64504.1"/>
    </source>
</evidence>